<evidence type="ECO:0000313" key="2">
    <source>
        <dbReference type="EMBL" id="KIO27560.1"/>
    </source>
</evidence>
<dbReference type="AlphaFoldDB" id="A0A0C3QB01"/>
<reference evidence="3" key="2">
    <citation type="submission" date="2015-01" db="EMBL/GenBank/DDBJ databases">
        <title>Evolutionary Origins and Diversification of the Mycorrhizal Mutualists.</title>
        <authorList>
            <consortium name="DOE Joint Genome Institute"/>
            <consortium name="Mycorrhizal Genomics Consortium"/>
            <person name="Kohler A."/>
            <person name="Kuo A."/>
            <person name="Nagy L.G."/>
            <person name="Floudas D."/>
            <person name="Copeland A."/>
            <person name="Barry K.W."/>
            <person name="Cichocki N."/>
            <person name="Veneault-Fourrey C."/>
            <person name="LaButti K."/>
            <person name="Lindquist E.A."/>
            <person name="Lipzen A."/>
            <person name="Lundell T."/>
            <person name="Morin E."/>
            <person name="Murat C."/>
            <person name="Riley R."/>
            <person name="Ohm R."/>
            <person name="Sun H."/>
            <person name="Tunlid A."/>
            <person name="Henrissat B."/>
            <person name="Grigoriev I.V."/>
            <person name="Hibbett D.S."/>
            <person name="Martin F."/>
        </authorList>
    </citation>
    <scope>NUCLEOTIDE SEQUENCE [LARGE SCALE GENOMIC DNA]</scope>
    <source>
        <strain evidence="3">MUT 4182</strain>
    </source>
</reference>
<feature type="region of interest" description="Disordered" evidence="1">
    <location>
        <begin position="337"/>
        <end position="372"/>
    </location>
</feature>
<dbReference type="InterPro" id="IPR011009">
    <property type="entry name" value="Kinase-like_dom_sf"/>
</dbReference>
<feature type="region of interest" description="Disordered" evidence="1">
    <location>
        <begin position="445"/>
        <end position="466"/>
    </location>
</feature>
<gene>
    <name evidence="2" type="ORF">M407DRAFT_23246</name>
</gene>
<feature type="region of interest" description="Disordered" evidence="1">
    <location>
        <begin position="128"/>
        <end position="222"/>
    </location>
</feature>
<accession>A0A0C3QB01</accession>
<feature type="region of interest" description="Disordered" evidence="1">
    <location>
        <begin position="878"/>
        <end position="913"/>
    </location>
</feature>
<feature type="compositionally biased region" description="Polar residues" evidence="1">
    <location>
        <begin position="1"/>
        <end position="23"/>
    </location>
</feature>
<organism evidence="2 3">
    <name type="scientific">Tulasnella calospora MUT 4182</name>
    <dbReference type="NCBI Taxonomy" id="1051891"/>
    <lineage>
        <taxon>Eukaryota</taxon>
        <taxon>Fungi</taxon>
        <taxon>Dikarya</taxon>
        <taxon>Basidiomycota</taxon>
        <taxon>Agaricomycotina</taxon>
        <taxon>Agaricomycetes</taxon>
        <taxon>Cantharellales</taxon>
        <taxon>Tulasnellaceae</taxon>
        <taxon>Tulasnella</taxon>
    </lineage>
</organism>
<dbReference type="EMBL" id="KN823007">
    <property type="protein sequence ID" value="KIO27560.1"/>
    <property type="molecule type" value="Genomic_DNA"/>
</dbReference>
<dbReference type="HOGENOM" id="CLU_302508_0_0_1"/>
<keyword evidence="3" id="KW-1185">Reference proteome</keyword>
<dbReference type="OrthoDB" id="3240927at2759"/>
<feature type="compositionally biased region" description="Pro residues" evidence="1">
    <location>
        <begin position="205"/>
        <end position="219"/>
    </location>
</feature>
<evidence type="ECO:0000256" key="1">
    <source>
        <dbReference type="SAM" id="MobiDB-lite"/>
    </source>
</evidence>
<dbReference type="Proteomes" id="UP000054248">
    <property type="component" value="Unassembled WGS sequence"/>
</dbReference>
<evidence type="ECO:0008006" key="4">
    <source>
        <dbReference type="Google" id="ProtNLM"/>
    </source>
</evidence>
<dbReference type="Gene3D" id="1.10.510.10">
    <property type="entry name" value="Transferase(Phosphotransferase) domain 1"/>
    <property type="match status" value="1"/>
</dbReference>
<protein>
    <recommendedName>
        <fullName evidence="4">Protein kinase domain-containing protein</fullName>
    </recommendedName>
</protein>
<feature type="region of interest" description="Disordered" evidence="1">
    <location>
        <begin position="1"/>
        <end position="42"/>
    </location>
</feature>
<feature type="compositionally biased region" description="Polar residues" evidence="1">
    <location>
        <begin position="901"/>
        <end position="913"/>
    </location>
</feature>
<feature type="compositionally biased region" description="Polar residues" evidence="1">
    <location>
        <begin position="363"/>
        <end position="372"/>
    </location>
</feature>
<proteinExistence type="predicted"/>
<evidence type="ECO:0000313" key="3">
    <source>
        <dbReference type="Proteomes" id="UP000054248"/>
    </source>
</evidence>
<reference evidence="2 3" key="1">
    <citation type="submission" date="2014-04" db="EMBL/GenBank/DDBJ databases">
        <authorList>
            <consortium name="DOE Joint Genome Institute"/>
            <person name="Kuo A."/>
            <person name="Girlanda M."/>
            <person name="Perotto S."/>
            <person name="Kohler A."/>
            <person name="Nagy L.G."/>
            <person name="Floudas D."/>
            <person name="Copeland A."/>
            <person name="Barry K.W."/>
            <person name="Cichocki N."/>
            <person name="Veneault-Fourrey C."/>
            <person name="LaButti K."/>
            <person name="Lindquist E.A."/>
            <person name="Lipzen A."/>
            <person name="Lundell T."/>
            <person name="Morin E."/>
            <person name="Murat C."/>
            <person name="Sun H."/>
            <person name="Tunlid A."/>
            <person name="Henrissat B."/>
            <person name="Grigoriev I.V."/>
            <person name="Hibbett D.S."/>
            <person name="Martin F."/>
            <person name="Nordberg H.P."/>
            <person name="Cantor M.N."/>
            <person name="Hua S.X."/>
        </authorList>
    </citation>
    <scope>NUCLEOTIDE SEQUENCE [LARGE SCALE GENOMIC DNA]</scope>
    <source>
        <strain evidence="2 3">MUT 4182</strain>
    </source>
</reference>
<dbReference type="SUPFAM" id="SSF56112">
    <property type="entry name" value="Protein kinase-like (PK-like)"/>
    <property type="match status" value="1"/>
</dbReference>
<sequence length="986" mass="107388">MNTQALSPSSPPRNGTFGTSGANPTGHALPADKEQATPQTPFGIASRFFGPHVTPGTNPMTINSLPTPQLVNTYTPTVASVDIFARSPLHRPDVSFNSPPGREGSLQLTWDVENQLEFTLDPEFLQSSGDSIELPGGFPKKKESGTLPTTMPDSISLPRAQAPTPLTMNRAPIPSEHSPGSRSAFPPSAFLRRVPSQKSTGGTRPPSPMPSPLRSPPRLLPRSPVASLRNVELEHPQPIRPVHMDAVDDAGSIASLLADLPPPSPAASMAIGQGRPGAPSAIITSLNSAGFVVSSPFSQEGFAMGLQHGSPASQCMRAQLGCHETAGVSTIPFPTELDPPVYNRPRPVSKRGLTVGRGRPHGPTSQPSTPLYTPNIGFFPPSPFANYSPLPSAALQAPLPASPAADSFLDLREADAASLQAPSITSARLTEEQRAEHRVKWQALADRRAQAPRPPRSRPAQAEPVEPEWEPDFFEKYGLFGCAVPPPSRESSGDSFYQFLYDREACRSPERISGYVSPPPGQRVVCGLESMDRKGMLSVGSAVSRERRNHPSQKRIQRELRGTLNEANVNAQQAAVEDGDQRMQEWFVGTMLGRMGDIHSRMMEVDMRLQNVETVVAQPVRVQLPGQPQFEAPSAPVAPIADRYCVKLEHFGSHAMRRGHRVPPPYVGARYRWDQFFDLTNRLGRDFWFGGGDDAGSLNNCYLLPSRFHSFVGDFGASVTFDCRELLPGPEPLKFIIVEEVLDFMRQMLNAVGKLHVKGVYHGAIHGSNIGVHGSDMLKRQYVLFPCCRDEDFDSFADGQAQDMYSLGHIFMDLIVQSPIFKPFDDLADWMTGIGKPHQISALGAIWMFEDIVKKEEDLQQSYMTIYRPWCDSDDESSVSSATPSVYPNTSAGTTGEADSRTPTRASSGATSVTPIAPASRLELAEPLELGNAPANEVVVVDDTSFVMSPLAAEVVNLPPLLPRRSMAATVRKTWGKIKRRLVPRW</sequence>
<feature type="compositionally biased region" description="Polar residues" evidence="1">
    <location>
        <begin position="878"/>
        <end position="894"/>
    </location>
</feature>
<name>A0A0C3QB01_9AGAM</name>